<gene>
    <name evidence="1" type="ORF">D0Z07_4085</name>
</gene>
<keyword evidence="2" id="KW-1185">Reference proteome</keyword>
<comment type="caution">
    <text evidence="1">The sequence shown here is derived from an EMBL/GenBank/DDBJ whole genome shotgun (WGS) entry which is preliminary data.</text>
</comment>
<dbReference type="Proteomes" id="UP000785200">
    <property type="component" value="Unassembled WGS sequence"/>
</dbReference>
<organism evidence="1 2">
    <name type="scientific">Hyphodiscus hymeniophilus</name>
    <dbReference type="NCBI Taxonomy" id="353542"/>
    <lineage>
        <taxon>Eukaryota</taxon>
        <taxon>Fungi</taxon>
        <taxon>Dikarya</taxon>
        <taxon>Ascomycota</taxon>
        <taxon>Pezizomycotina</taxon>
        <taxon>Leotiomycetes</taxon>
        <taxon>Helotiales</taxon>
        <taxon>Hyphodiscaceae</taxon>
        <taxon>Hyphodiscus</taxon>
    </lineage>
</organism>
<sequence>MDFSADSLPDPSGNVYLDMKQFANSLITKRKYMSEPAPNREVLIQSTRFVLRWLAPNWNFS</sequence>
<name>A0A9P6VK69_9HELO</name>
<evidence type="ECO:0000313" key="2">
    <source>
        <dbReference type="Proteomes" id="UP000785200"/>
    </source>
</evidence>
<accession>A0A9P6VK69</accession>
<reference evidence="1" key="1">
    <citation type="submission" date="2019-07" db="EMBL/GenBank/DDBJ databases">
        <title>Hyphodiscus hymeniophilus genome sequencing and assembly.</title>
        <authorList>
            <person name="Kramer G."/>
            <person name="Nodwell J."/>
        </authorList>
    </citation>
    <scope>NUCLEOTIDE SEQUENCE</scope>
    <source>
        <strain evidence="1">ATCC 34498</strain>
    </source>
</reference>
<dbReference type="EMBL" id="VNKQ01000008">
    <property type="protein sequence ID" value="KAG0649490.1"/>
    <property type="molecule type" value="Genomic_DNA"/>
</dbReference>
<protein>
    <submittedName>
        <fullName evidence="1">Uncharacterized protein</fullName>
    </submittedName>
</protein>
<proteinExistence type="predicted"/>
<dbReference type="AlphaFoldDB" id="A0A9P6VK69"/>
<evidence type="ECO:0000313" key="1">
    <source>
        <dbReference type="EMBL" id="KAG0649490.1"/>
    </source>
</evidence>